<organism evidence="1 2">
    <name type="scientific">Corallococcus sicarius</name>
    <dbReference type="NCBI Taxonomy" id="2316726"/>
    <lineage>
        <taxon>Bacteria</taxon>
        <taxon>Pseudomonadati</taxon>
        <taxon>Myxococcota</taxon>
        <taxon>Myxococcia</taxon>
        <taxon>Myxococcales</taxon>
        <taxon>Cystobacterineae</taxon>
        <taxon>Myxococcaceae</taxon>
        <taxon>Corallococcus</taxon>
    </lineage>
</organism>
<name>A0A3A8MX27_9BACT</name>
<accession>A0A3A8MX27</accession>
<evidence type="ECO:0008006" key="3">
    <source>
        <dbReference type="Google" id="ProtNLM"/>
    </source>
</evidence>
<reference evidence="2" key="1">
    <citation type="submission" date="2018-09" db="EMBL/GenBank/DDBJ databases">
        <authorList>
            <person name="Livingstone P.G."/>
            <person name="Whitworth D.E."/>
        </authorList>
    </citation>
    <scope>NUCLEOTIDE SEQUENCE [LARGE SCALE GENOMIC DNA]</scope>
    <source>
        <strain evidence="2">CA040B</strain>
    </source>
</reference>
<dbReference type="AlphaFoldDB" id="A0A3A8MX27"/>
<protein>
    <recommendedName>
        <fullName evidence="3">DUF3396 domain-containing protein</fullName>
    </recommendedName>
</protein>
<gene>
    <name evidence="1" type="ORF">D7X12_31835</name>
</gene>
<evidence type="ECO:0000313" key="1">
    <source>
        <dbReference type="EMBL" id="RKH36817.1"/>
    </source>
</evidence>
<dbReference type="OrthoDB" id="5484783at2"/>
<dbReference type="RefSeq" id="WP_120629002.1">
    <property type="nucleotide sequence ID" value="NZ_RAWG01000279.1"/>
</dbReference>
<keyword evidence="2" id="KW-1185">Reference proteome</keyword>
<dbReference type="Proteomes" id="UP000273405">
    <property type="component" value="Unassembled WGS sequence"/>
</dbReference>
<comment type="caution">
    <text evidence="1">The sequence shown here is derived from an EMBL/GenBank/DDBJ whole genome shotgun (WGS) entry which is preliminary data.</text>
</comment>
<dbReference type="EMBL" id="RAWG01000279">
    <property type="protein sequence ID" value="RKH36817.1"/>
    <property type="molecule type" value="Genomic_DNA"/>
</dbReference>
<sequence>MKVLNPQESNAEDRLQFSFRGVFSPQASLESEIDPFLDTLEASAGGWMPNVVQGKRARKYSRANFWKALKEEREDTGATLGLYRTTWPALDMMLTIWFPPLPPELDVQLVLQPLSFFSMEARCRDFIDMVRAWASRYPVTHASAHSIADEVLSGSPLFGRDMQVTIRDGFDKIYAVYWLNVFGPALVQAVGRERMLSTPAHRVEELPNGCVLLVTWPTVTDFASEESRQAQARALAHLRPDLDVDTVLLALRERSAALAPVAPHFHPDVAPLLSRVTDAYGVSERQRRIAEFNAFRPPEPEEWLPANASLPVDVEDTARALSRYAALAEHLVVFLHTEVPSVFEATPESLTDVDFHLWRFNYPEIFERQNIDENLVPAVGAYLGDVLVRRLGGQWILRKKLEEAQVRVGNRVWLPFVRAQRYLGSRRALLDFSLTQFYQEAERYQF</sequence>
<evidence type="ECO:0000313" key="2">
    <source>
        <dbReference type="Proteomes" id="UP000273405"/>
    </source>
</evidence>
<proteinExistence type="predicted"/>